<name>A0A9N9GG95_9GLOM</name>
<gene>
    <name evidence="1" type="ORF">FCALED_LOCUS8810</name>
</gene>
<dbReference type="AlphaFoldDB" id="A0A9N9GG95"/>
<proteinExistence type="predicted"/>
<accession>A0A9N9GG95</accession>
<protein>
    <submittedName>
        <fullName evidence="1">2227_t:CDS:1</fullName>
    </submittedName>
</protein>
<dbReference type="Proteomes" id="UP000789570">
    <property type="component" value="Unassembled WGS sequence"/>
</dbReference>
<evidence type="ECO:0000313" key="2">
    <source>
        <dbReference type="Proteomes" id="UP000789570"/>
    </source>
</evidence>
<organism evidence="1 2">
    <name type="scientific">Funneliformis caledonium</name>
    <dbReference type="NCBI Taxonomy" id="1117310"/>
    <lineage>
        <taxon>Eukaryota</taxon>
        <taxon>Fungi</taxon>
        <taxon>Fungi incertae sedis</taxon>
        <taxon>Mucoromycota</taxon>
        <taxon>Glomeromycotina</taxon>
        <taxon>Glomeromycetes</taxon>
        <taxon>Glomerales</taxon>
        <taxon>Glomeraceae</taxon>
        <taxon>Funneliformis</taxon>
    </lineage>
</organism>
<keyword evidence="2" id="KW-1185">Reference proteome</keyword>
<dbReference type="EMBL" id="CAJVPQ010002702">
    <property type="protein sequence ID" value="CAG8605714.1"/>
    <property type="molecule type" value="Genomic_DNA"/>
</dbReference>
<reference evidence="1" key="1">
    <citation type="submission" date="2021-06" db="EMBL/GenBank/DDBJ databases">
        <authorList>
            <person name="Kallberg Y."/>
            <person name="Tangrot J."/>
            <person name="Rosling A."/>
        </authorList>
    </citation>
    <scope>NUCLEOTIDE SEQUENCE</scope>
    <source>
        <strain evidence="1">UK204</strain>
    </source>
</reference>
<dbReference type="OrthoDB" id="2441667at2759"/>
<evidence type="ECO:0000313" key="1">
    <source>
        <dbReference type="EMBL" id="CAG8605714.1"/>
    </source>
</evidence>
<comment type="caution">
    <text evidence="1">The sequence shown here is derived from an EMBL/GenBank/DDBJ whole genome shotgun (WGS) entry which is preliminary data.</text>
</comment>
<sequence length="48" mass="5601">MRKTKICENVSDKSYLSAKDMMKELHMAAEARHLKKEKIPQKVDIIRG</sequence>